<name>A0A3L8PXP2_9GAMM</name>
<accession>A0A3L8PXP2</accession>
<reference evidence="1 2" key="1">
    <citation type="submission" date="2018-09" db="EMBL/GenBank/DDBJ databases">
        <title>Phylogeny of the Shewanellaceae, and recommendation for two new genera, Pseudoshewanella and Parashewanella.</title>
        <authorList>
            <person name="Wang G."/>
        </authorList>
    </citation>
    <scope>NUCLEOTIDE SEQUENCE [LARGE SCALE GENOMIC DNA]</scope>
    <source>
        <strain evidence="1 2">C51</strain>
    </source>
</reference>
<keyword evidence="2" id="KW-1185">Reference proteome</keyword>
<sequence length="323" mass="36755">MVKCAVSTCVATFFGGPVAGTATLISHAGQVLTDKVISEGAEELINRAKDYPKVQQVSRFLYPTISRFTFSLLISGVNIAIIEQIPIALIANYLQDSVENITEILLLNTRLRTKENIRFILVKLTGVAMQSAVHSSYNQHRDSVIKIIHTSYKLTKLTYLEEKKVKESKLKAGIFHQTASGIQCFDEESADSVYTFCRRKTKKFIADAEKFIEHVDEGRLKLSIGCVPRLSSDEISQLNFLDEVSAPRIYKVESRTGDTRQYTRDNCTYLYINSENKANKKYHTFEVYSEQKFHICELPIQQMLQVGTKESHLDLPTPWKQRK</sequence>
<comment type="caution">
    <text evidence="1">The sequence shown here is derived from an EMBL/GenBank/DDBJ whole genome shotgun (WGS) entry which is preliminary data.</text>
</comment>
<proteinExistence type="predicted"/>
<evidence type="ECO:0000313" key="2">
    <source>
        <dbReference type="Proteomes" id="UP000281474"/>
    </source>
</evidence>
<dbReference type="Proteomes" id="UP000281474">
    <property type="component" value="Unassembled WGS sequence"/>
</dbReference>
<dbReference type="AlphaFoldDB" id="A0A3L8PXP2"/>
<evidence type="ECO:0000313" key="1">
    <source>
        <dbReference type="EMBL" id="RLV59218.1"/>
    </source>
</evidence>
<gene>
    <name evidence="1" type="ORF">D5018_13125</name>
</gene>
<protein>
    <submittedName>
        <fullName evidence="1">Uncharacterized protein</fullName>
    </submittedName>
</protein>
<organism evidence="1 2">
    <name type="scientific">Parashewanella curva</name>
    <dbReference type="NCBI Taxonomy" id="2338552"/>
    <lineage>
        <taxon>Bacteria</taxon>
        <taxon>Pseudomonadati</taxon>
        <taxon>Pseudomonadota</taxon>
        <taxon>Gammaproteobacteria</taxon>
        <taxon>Alteromonadales</taxon>
        <taxon>Shewanellaceae</taxon>
        <taxon>Parashewanella</taxon>
    </lineage>
</organism>
<dbReference type="EMBL" id="QZEI01000040">
    <property type="protein sequence ID" value="RLV59218.1"/>
    <property type="molecule type" value="Genomic_DNA"/>
</dbReference>